<evidence type="ECO:0000259" key="1">
    <source>
        <dbReference type="Pfam" id="PF21787"/>
    </source>
</evidence>
<sequence length="268" mass="30819">MLSPHEKLICLLIDEIYVNPGLNYKGGKLLGKAENANQQANTIQAFMITTLFSKYKEIVAFPMKNQTADDLYCQTLKVLQMLNDCKYNVLCLISDNNRIDRNMFTQMCQGNLENCILNPVQPNNKLFFLFDTVHLIKSVRNSWFNEKTLGVALAHGAGEKGKDTMGTKEFIDQFLKWWNIVNVKNSEKGKRLKNPFCDPIRSKDQMSMVFLNKFYDWLVSWNNKSALPLEKRKELGLPGKGGKLTKETQFALQFTTKSLIDIVNRIFK</sequence>
<proteinExistence type="predicted"/>
<evidence type="ECO:0000313" key="2">
    <source>
        <dbReference type="EMBL" id="GBN01014.1"/>
    </source>
</evidence>
<protein>
    <recommendedName>
        <fullName evidence="1">Transposable element P transposase-like RNase H domain-containing protein</fullName>
    </recommendedName>
</protein>
<name>A0A4Y2KE55_ARAVE</name>
<dbReference type="Proteomes" id="UP000499080">
    <property type="component" value="Unassembled WGS sequence"/>
</dbReference>
<organism evidence="2 3">
    <name type="scientific">Araneus ventricosus</name>
    <name type="common">Orbweaver spider</name>
    <name type="synonym">Epeira ventricosa</name>
    <dbReference type="NCBI Taxonomy" id="182803"/>
    <lineage>
        <taxon>Eukaryota</taxon>
        <taxon>Metazoa</taxon>
        <taxon>Ecdysozoa</taxon>
        <taxon>Arthropoda</taxon>
        <taxon>Chelicerata</taxon>
        <taxon>Arachnida</taxon>
        <taxon>Araneae</taxon>
        <taxon>Araneomorphae</taxon>
        <taxon>Entelegynae</taxon>
        <taxon>Araneoidea</taxon>
        <taxon>Araneidae</taxon>
        <taxon>Araneus</taxon>
    </lineage>
</organism>
<dbReference type="AlphaFoldDB" id="A0A4Y2KE55"/>
<dbReference type="OrthoDB" id="6436730at2759"/>
<accession>A0A4Y2KE55</accession>
<keyword evidence="3" id="KW-1185">Reference proteome</keyword>
<feature type="domain" description="Transposable element P transposase-like RNase H" evidence="1">
    <location>
        <begin position="5"/>
        <end position="107"/>
    </location>
</feature>
<evidence type="ECO:0000313" key="3">
    <source>
        <dbReference type="Proteomes" id="UP000499080"/>
    </source>
</evidence>
<dbReference type="Pfam" id="PF21787">
    <property type="entry name" value="TNP-like_RNaseH_N"/>
    <property type="match status" value="1"/>
</dbReference>
<dbReference type="EMBL" id="BGPR01004572">
    <property type="protein sequence ID" value="GBN01014.1"/>
    <property type="molecule type" value="Genomic_DNA"/>
</dbReference>
<gene>
    <name evidence="2" type="ORF">AVEN_260952_1</name>
</gene>
<reference evidence="2 3" key="1">
    <citation type="journal article" date="2019" name="Sci. Rep.">
        <title>Orb-weaving spider Araneus ventricosus genome elucidates the spidroin gene catalogue.</title>
        <authorList>
            <person name="Kono N."/>
            <person name="Nakamura H."/>
            <person name="Ohtoshi R."/>
            <person name="Moran D.A.P."/>
            <person name="Shinohara A."/>
            <person name="Yoshida Y."/>
            <person name="Fujiwara M."/>
            <person name="Mori M."/>
            <person name="Tomita M."/>
            <person name="Arakawa K."/>
        </authorList>
    </citation>
    <scope>NUCLEOTIDE SEQUENCE [LARGE SCALE GENOMIC DNA]</scope>
</reference>
<comment type="caution">
    <text evidence="2">The sequence shown here is derived from an EMBL/GenBank/DDBJ whole genome shotgun (WGS) entry which is preliminary data.</text>
</comment>
<dbReference type="InterPro" id="IPR048365">
    <property type="entry name" value="TNP-like_RNaseH_N"/>
</dbReference>